<dbReference type="Proteomes" id="UP000033556">
    <property type="component" value="Unassembled WGS sequence"/>
</dbReference>
<comment type="caution">
    <text evidence="1">The sequence shown here is derived from an EMBL/GenBank/DDBJ whole genome shotgun (WGS) entry which is preliminary data.</text>
</comment>
<dbReference type="EMBL" id="LANR01000001">
    <property type="protein sequence ID" value="KJV62576.1"/>
    <property type="molecule type" value="Genomic_DNA"/>
</dbReference>
<dbReference type="AlphaFoldDB" id="A0A0F3N4D0"/>
<proteinExistence type="predicted"/>
<name>A0A0F3N4D0_RICAM</name>
<organism evidence="1 2">
    <name type="scientific">Rickettsia amblyommatis str. Ac/Pa</name>
    <dbReference type="NCBI Taxonomy" id="1359164"/>
    <lineage>
        <taxon>Bacteria</taxon>
        <taxon>Pseudomonadati</taxon>
        <taxon>Pseudomonadota</taxon>
        <taxon>Alphaproteobacteria</taxon>
        <taxon>Rickettsiales</taxon>
        <taxon>Rickettsiaceae</taxon>
        <taxon>Rickettsieae</taxon>
        <taxon>Rickettsia</taxon>
        <taxon>spotted fever group</taxon>
    </lineage>
</organism>
<keyword evidence="2" id="KW-1185">Reference proteome</keyword>
<protein>
    <submittedName>
        <fullName evidence="1">Uncharacterized protein</fullName>
    </submittedName>
</protein>
<gene>
    <name evidence="1" type="ORF">APHACPA_1607</name>
</gene>
<accession>A0A0F3N4D0</accession>
<evidence type="ECO:0000313" key="2">
    <source>
        <dbReference type="Proteomes" id="UP000033556"/>
    </source>
</evidence>
<sequence length="40" mass="4707">MITQSNFLLVMFNHHEISLKKLYHPIAIILVLKLLTVNLF</sequence>
<reference evidence="1 2" key="1">
    <citation type="submission" date="2015-01" db="EMBL/GenBank/DDBJ databases">
        <title>Genome Sequencing of Rickettsiales.</title>
        <authorList>
            <person name="Daugherty S.C."/>
            <person name="Su Q."/>
            <person name="Abolude K."/>
            <person name="Beier-Sexton M."/>
            <person name="Carlyon J.A."/>
            <person name="Carter R."/>
            <person name="Day N.P."/>
            <person name="Dumler S.J."/>
            <person name="Dyachenko V."/>
            <person name="Godinez A."/>
            <person name="Kurtti T.J."/>
            <person name="Lichay M."/>
            <person name="Mullins K.E."/>
            <person name="Ott S."/>
            <person name="Pappas-Brown V."/>
            <person name="Paris D.H."/>
            <person name="Patel P."/>
            <person name="Richards A.L."/>
            <person name="Sadzewicz L."/>
            <person name="Sears K."/>
            <person name="Seidman D."/>
            <person name="Sengamalay N."/>
            <person name="Stenos J."/>
            <person name="Tallon L.J."/>
            <person name="Vincent G."/>
            <person name="Fraser C.M."/>
            <person name="Munderloh U."/>
            <person name="Dunning-Hotopp J.C."/>
        </authorList>
    </citation>
    <scope>NUCLEOTIDE SEQUENCE [LARGE SCALE GENOMIC DNA]</scope>
    <source>
        <strain evidence="1 2">Ac/Pa</strain>
    </source>
</reference>
<evidence type="ECO:0000313" key="1">
    <source>
        <dbReference type="EMBL" id="KJV62576.1"/>
    </source>
</evidence>